<proteinExistence type="predicted"/>
<dbReference type="EMBL" id="JAPNOA010000005">
    <property type="protein sequence ID" value="MCY0963766.1"/>
    <property type="molecule type" value="Genomic_DNA"/>
</dbReference>
<sequence length="120" mass="13679">MSTGERRQSRRTSANGLEIDLCTRNWLGRWMPPHRVIGADLSHHGLAVITPLKLKEGQLLRLTIGNRQHRLLDLPARVIRAEARGADFLYGIRFELDDLSQAARRSYDTLLKLLQDSVSH</sequence>
<keyword evidence="3" id="KW-1185">Reference proteome</keyword>
<feature type="domain" description="PilZ" evidence="1">
    <location>
        <begin position="6"/>
        <end position="102"/>
    </location>
</feature>
<dbReference type="InterPro" id="IPR009875">
    <property type="entry name" value="PilZ_domain"/>
</dbReference>
<organism evidence="2 3">
    <name type="scientific">Parathalassolituus penaei</name>
    <dbReference type="NCBI Taxonomy" id="2997323"/>
    <lineage>
        <taxon>Bacteria</taxon>
        <taxon>Pseudomonadati</taxon>
        <taxon>Pseudomonadota</taxon>
        <taxon>Gammaproteobacteria</taxon>
        <taxon>Oceanospirillales</taxon>
        <taxon>Oceanospirillaceae</taxon>
        <taxon>Parathalassolituus</taxon>
    </lineage>
</organism>
<dbReference type="AlphaFoldDB" id="A0A9X3EGB2"/>
<dbReference type="Gene3D" id="2.40.10.220">
    <property type="entry name" value="predicted glycosyltransferase like domains"/>
    <property type="match status" value="1"/>
</dbReference>
<dbReference type="RefSeq" id="WP_283171985.1">
    <property type="nucleotide sequence ID" value="NZ_JAPNOA010000005.1"/>
</dbReference>
<name>A0A9X3EGB2_9GAMM</name>
<dbReference type="Proteomes" id="UP001150830">
    <property type="component" value="Unassembled WGS sequence"/>
</dbReference>
<protein>
    <submittedName>
        <fullName evidence="2">PilZ domain-containing protein</fullName>
    </submittedName>
</protein>
<dbReference type="Pfam" id="PF07238">
    <property type="entry name" value="PilZ"/>
    <property type="match status" value="1"/>
</dbReference>
<evidence type="ECO:0000259" key="1">
    <source>
        <dbReference type="Pfam" id="PF07238"/>
    </source>
</evidence>
<evidence type="ECO:0000313" key="3">
    <source>
        <dbReference type="Proteomes" id="UP001150830"/>
    </source>
</evidence>
<reference evidence="2" key="1">
    <citation type="submission" date="2022-11" db="EMBL/GenBank/DDBJ databases">
        <title>Parathalassolutuus dongxingensis gen. nov., sp. nov., a novel member of family Oceanospirillaceae isolated from a coastal shrimp pond in Guangxi, China.</title>
        <authorList>
            <person name="Chen H."/>
        </authorList>
    </citation>
    <scope>NUCLEOTIDE SEQUENCE</scope>
    <source>
        <strain evidence="2">G-43</strain>
    </source>
</reference>
<comment type="caution">
    <text evidence="2">The sequence shown here is derived from an EMBL/GenBank/DDBJ whole genome shotgun (WGS) entry which is preliminary data.</text>
</comment>
<dbReference type="GO" id="GO:0035438">
    <property type="term" value="F:cyclic-di-GMP binding"/>
    <property type="evidence" value="ECO:0007669"/>
    <property type="project" value="InterPro"/>
</dbReference>
<gene>
    <name evidence="2" type="ORF">OUO13_01015</name>
</gene>
<evidence type="ECO:0000313" key="2">
    <source>
        <dbReference type="EMBL" id="MCY0963766.1"/>
    </source>
</evidence>
<accession>A0A9X3EGB2</accession>